<protein>
    <recommendedName>
        <fullName evidence="1">DUF3857 domain-containing protein</fullName>
    </recommendedName>
</protein>
<gene>
    <name evidence="2" type="ORF">GS03_01048</name>
</gene>
<dbReference type="Gene3D" id="2.60.40.3140">
    <property type="match status" value="1"/>
</dbReference>
<dbReference type="Pfam" id="PF12969">
    <property type="entry name" value="DUF3857"/>
    <property type="match status" value="1"/>
</dbReference>
<dbReference type="Gene3D" id="3.10.620.30">
    <property type="match status" value="1"/>
</dbReference>
<proteinExistence type="predicted"/>
<organism evidence="2 3">
    <name type="scientific">Flavobacterium sangjuense</name>
    <dbReference type="NCBI Taxonomy" id="2518177"/>
    <lineage>
        <taxon>Bacteria</taxon>
        <taxon>Pseudomonadati</taxon>
        <taxon>Bacteroidota</taxon>
        <taxon>Flavobacteriia</taxon>
        <taxon>Flavobacteriales</taxon>
        <taxon>Flavobacteriaceae</taxon>
        <taxon>Flavobacterium</taxon>
    </lineage>
</organism>
<dbReference type="RefSeq" id="WP_136151510.1">
    <property type="nucleotide sequence ID" value="NZ_CP038810.1"/>
</dbReference>
<evidence type="ECO:0000313" key="2">
    <source>
        <dbReference type="EMBL" id="QBZ97556.1"/>
    </source>
</evidence>
<evidence type="ECO:0000259" key="1">
    <source>
        <dbReference type="Pfam" id="PF12969"/>
    </source>
</evidence>
<dbReference type="Proteomes" id="UP000296862">
    <property type="component" value="Chromosome"/>
</dbReference>
<keyword evidence="3" id="KW-1185">Reference proteome</keyword>
<sequence>MKSVLLLTVLFLSTFCYSQKHELGNVTIDELKEKVCPSDTSAVAAVLFNVGKTYFSYAANEGFQLKTEVIAKIKIYKKEGYDYANQSISYYSYGGDVEKVDVSKAVTYNLVNEKIEKTKLNSEGEFNEKVNKFYSRKKITMPKVKEGSVIEYKFEITSPFFSTFPEWQFQKQIPVNYTEFTTYIPEYFTYNISFKGFLTPVIEKNGQRKSFDINSKERTSRARITSTQFSTETTEYGESISKYTLSNVPALKEESFVNNIENYTATIEHELSAIQYPGGLFNSYATTWESVTKSIYENENFGDELNKDSYFEEDLKALNVGAVSDNETIAKVFDFVKSRMNWNEYNSVYCDVGVRTAYKNKTGNTAEINLILVAMLRKAGVNANPILVSTRANGISLFPSRTSYNCVIAGVESNGKMTLLDATNKNAQPNILPIRDLNWFGRLIKKDGTSVNVDLMPKSNSKDVVSIIASVNEKGEVTGKIRDQYFDYNAFLFRQTNNSISKDSYIEKLEKRHQGLEIGEYSVQNSNDLSLPVVENYDFTSTNSVEIIGDKMYVSPFLFFAITENPFKQEKREYPVDFVFPDQDKFNISLTIPPGYVVETLPQPKAMTMPENIGSFKYIISNTGNQIQLLYTHDTNQAIIGSEYYEALKNFYKEIVNKQTEKIVLKKA</sequence>
<dbReference type="Gene3D" id="2.60.120.1130">
    <property type="match status" value="1"/>
</dbReference>
<evidence type="ECO:0000313" key="3">
    <source>
        <dbReference type="Proteomes" id="UP000296862"/>
    </source>
</evidence>
<dbReference type="EMBL" id="CP038810">
    <property type="protein sequence ID" value="QBZ97556.1"/>
    <property type="molecule type" value="Genomic_DNA"/>
</dbReference>
<dbReference type="InterPro" id="IPR024618">
    <property type="entry name" value="DUF3857"/>
</dbReference>
<dbReference type="KEGG" id="fsn:GS03_01048"/>
<accession>A0A4P7PSE1</accession>
<name>A0A4P7PSE1_9FLAO</name>
<feature type="domain" description="DUF3857" evidence="1">
    <location>
        <begin position="73"/>
        <end position="212"/>
    </location>
</feature>
<dbReference type="AlphaFoldDB" id="A0A4P7PSE1"/>
<reference evidence="2 3" key="1">
    <citation type="submission" date="2019-04" db="EMBL/GenBank/DDBJ databases">
        <title>Flavobacterium sp. GS03.</title>
        <authorList>
            <person name="Kim H."/>
        </authorList>
    </citation>
    <scope>NUCLEOTIDE SEQUENCE [LARGE SCALE GENOMIC DNA]</scope>
    <source>
        <strain evidence="2 3">GS03</strain>
    </source>
</reference>
<dbReference type="OrthoDB" id="98874at2"/>